<sequence length="122" mass="14173">MDIWCCRESLRVFQDMERNPNGLCVAIKECIKLKIMGATFKGGVAIDHVIKQWGPNNVNHDVGSRYIFDCDLLVIVSWWLSRPLVLWFNLLLLEVLDESMVKMVTLEAVISQWIYEFSCFCL</sequence>
<evidence type="ECO:0000313" key="2">
    <source>
        <dbReference type="Proteomes" id="UP001055879"/>
    </source>
</evidence>
<keyword evidence="2" id="KW-1185">Reference proteome</keyword>
<protein>
    <submittedName>
        <fullName evidence="1">Uncharacterized protein</fullName>
    </submittedName>
</protein>
<organism evidence="1 2">
    <name type="scientific">Arctium lappa</name>
    <name type="common">Greater burdock</name>
    <name type="synonym">Lappa major</name>
    <dbReference type="NCBI Taxonomy" id="4217"/>
    <lineage>
        <taxon>Eukaryota</taxon>
        <taxon>Viridiplantae</taxon>
        <taxon>Streptophyta</taxon>
        <taxon>Embryophyta</taxon>
        <taxon>Tracheophyta</taxon>
        <taxon>Spermatophyta</taxon>
        <taxon>Magnoliopsida</taxon>
        <taxon>eudicotyledons</taxon>
        <taxon>Gunneridae</taxon>
        <taxon>Pentapetalae</taxon>
        <taxon>asterids</taxon>
        <taxon>campanulids</taxon>
        <taxon>Asterales</taxon>
        <taxon>Asteraceae</taxon>
        <taxon>Carduoideae</taxon>
        <taxon>Cardueae</taxon>
        <taxon>Arctiinae</taxon>
        <taxon>Arctium</taxon>
    </lineage>
</organism>
<gene>
    <name evidence="1" type="ORF">L6452_36723</name>
</gene>
<accession>A0ACB8YAW5</accession>
<evidence type="ECO:0000313" key="1">
    <source>
        <dbReference type="EMBL" id="KAI3681916.1"/>
    </source>
</evidence>
<reference evidence="2" key="1">
    <citation type="journal article" date="2022" name="Mol. Ecol. Resour.">
        <title>The genomes of chicory, endive, great burdock and yacon provide insights into Asteraceae palaeo-polyploidization history and plant inulin production.</title>
        <authorList>
            <person name="Fan W."/>
            <person name="Wang S."/>
            <person name="Wang H."/>
            <person name="Wang A."/>
            <person name="Jiang F."/>
            <person name="Liu H."/>
            <person name="Zhao H."/>
            <person name="Xu D."/>
            <person name="Zhang Y."/>
        </authorList>
    </citation>
    <scope>NUCLEOTIDE SEQUENCE [LARGE SCALE GENOMIC DNA]</scope>
    <source>
        <strain evidence="2">cv. Niubang</strain>
    </source>
</reference>
<proteinExistence type="predicted"/>
<comment type="caution">
    <text evidence="1">The sequence shown here is derived from an EMBL/GenBank/DDBJ whole genome shotgun (WGS) entry which is preliminary data.</text>
</comment>
<reference evidence="1 2" key="2">
    <citation type="journal article" date="2022" name="Mol. Ecol. Resour.">
        <title>The genomes of chicory, endive, great burdock and yacon provide insights into Asteraceae paleo-polyploidization history and plant inulin production.</title>
        <authorList>
            <person name="Fan W."/>
            <person name="Wang S."/>
            <person name="Wang H."/>
            <person name="Wang A."/>
            <person name="Jiang F."/>
            <person name="Liu H."/>
            <person name="Zhao H."/>
            <person name="Xu D."/>
            <person name="Zhang Y."/>
        </authorList>
    </citation>
    <scope>NUCLEOTIDE SEQUENCE [LARGE SCALE GENOMIC DNA]</scope>
    <source>
        <strain evidence="2">cv. Niubang</strain>
    </source>
</reference>
<dbReference type="Proteomes" id="UP001055879">
    <property type="component" value="Linkage Group LG13"/>
</dbReference>
<name>A0ACB8YAW5_ARCLA</name>
<dbReference type="EMBL" id="CM042059">
    <property type="protein sequence ID" value="KAI3681916.1"/>
    <property type="molecule type" value="Genomic_DNA"/>
</dbReference>